<dbReference type="Proteomes" id="UP000694406">
    <property type="component" value="Unplaced"/>
</dbReference>
<feature type="region of interest" description="Disordered" evidence="1">
    <location>
        <begin position="101"/>
        <end position="138"/>
    </location>
</feature>
<reference evidence="2" key="1">
    <citation type="submission" date="2025-08" db="UniProtKB">
        <authorList>
            <consortium name="Ensembl"/>
        </authorList>
    </citation>
    <scope>IDENTIFICATION</scope>
</reference>
<dbReference type="AlphaFoldDB" id="A0A8C5SVD1"/>
<name>A0A8C5SVD1_LATLA</name>
<proteinExistence type="predicted"/>
<sequence>VGNCPDSTQIRMRRLVERCTGQVYDYLPRSTYMASSPWPTHITNSPLPTHIANSSWPIHMANSPWPTHMTSSPWPTHTANSPWPTHIRVVPWRIDPFRRRPAGAQLPEGAEQEAVLQQRRERSGTRPRGRPFSASPRPLRGQWEVAWTGLWGRFLCATCAQGAPWRGGGARLCSRRWWRAGGRGRHGWAGRCGSSAGSLPGHLGALPG</sequence>
<dbReference type="Ensembl" id="ENSLLTT00000024888.1">
    <property type="protein sequence ID" value="ENSLLTP00000024018.1"/>
    <property type="gene ID" value="ENSLLTG00000017694.1"/>
</dbReference>
<reference evidence="2" key="2">
    <citation type="submission" date="2025-09" db="UniProtKB">
        <authorList>
            <consortium name="Ensembl"/>
        </authorList>
    </citation>
    <scope>IDENTIFICATION</scope>
</reference>
<organism evidence="2 3">
    <name type="scientific">Laticauda laticaudata</name>
    <name type="common">Blue-ringed sea krait</name>
    <name type="synonym">Blue-lipped sea krait</name>
    <dbReference type="NCBI Taxonomy" id="8630"/>
    <lineage>
        <taxon>Eukaryota</taxon>
        <taxon>Metazoa</taxon>
        <taxon>Chordata</taxon>
        <taxon>Craniata</taxon>
        <taxon>Vertebrata</taxon>
        <taxon>Euteleostomi</taxon>
        <taxon>Lepidosauria</taxon>
        <taxon>Squamata</taxon>
        <taxon>Bifurcata</taxon>
        <taxon>Unidentata</taxon>
        <taxon>Episquamata</taxon>
        <taxon>Toxicofera</taxon>
        <taxon>Serpentes</taxon>
        <taxon>Colubroidea</taxon>
        <taxon>Elapidae</taxon>
        <taxon>Laticaudinae</taxon>
        <taxon>Laticauda</taxon>
    </lineage>
</organism>
<protein>
    <submittedName>
        <fullName evidence="2">Uncharacterized protein</fullName>
    </submittedName>
</protein>
<evidence type="ECO:0000256" key="1">
    <source>
        <dbReference type="SAM" id="MobiDB-lite"/>
    </source>
</evidence>
<accession>A0A8C5SVD1</accession>
<evidence type="ECO:0000313" key="2">
    <source>
        <dbReference type="Ensembl" id="ENSLLTP00000024018.1"/>
    </source>
</evidence>
<evidence type="ECO:0000313" key="3">
    <source>
        <dbReference type="Proteomes" id="UP000694406"/>
    </source>
</evidence>
<keyword evidence="3" id="KW-1185">Reference proteome</keyword>